<evidence type="ECO:0000313" key="3">
    <source>
        <dbReference type="RefSeq" id="XP_036708142.1"/>
    </source>
</evidence>
<feature type="compositionally biased region" description="Basic and acidic residues" evidence="1">
    <location>
        <begin position="137"/>
        <end position="147"/>
    </location>
</feature>
<dbReference type="AlphaFoldDB" id="A0A8B8XEM9"/>
<reference evidence="3" key="1">
    <citation type="submission" date="2025-08" db="UniProtKB">
        <authorList>
            <consortium name="RefSeq"/>
        </authorList>
    </citation>
    <scope>IDENTIFICATION</scope>
    <source>
        <tissue evidence="3">Epidermis and Blubber</tissue>
    </source>
</reference>
<dbReference type="Proteomes" id="UP000694857">
    <property type="component" value="Chromosome 5"/>
</dbReference>
<dbReference type="RefSeq" id="XP_036708142.1">
    <property type="nucleotide sequence ID" value="XM_036852247.1"/>
</dbReference>
<dbReference type="KEGG" id="bmus:118895312"/>
<evidence type="ECO:0000313" key="2">
    <source>
        <dbReference type="Proteomes" id="UP000694857"/>
    </source>
</evidence>
<dbReference type="OrthoDB" id="10390101at2759"/>
<proteinExistence type="predicted"/>
<organism evidence="2 3">
    <name type="scientific">Balaenoptera musculus</name>
    <name type="common">Blue whale</name>
    <dbReference type="NCBI Taxonomy" id="9771"/>
    <lineage>
        <taxon>Eukaryota</taxon>
        <taxon>Metazoa</taxon>
        <taxon>Chordata</taxon>
        <taxon>Craniata</taxon>
        <taxon>Vertebrata</taxon>
        <taxon>Euteleostomi</taxon>
        <taxon>Mammalia</taxon>
        <taxon>Eutheria</taxon>
        <taxon>Laurasiatheria</taxon>
        <taxon>Artiodactyla</taxon>
        <taxon>Whippomorpha</taxon>
        <taxon>Cetacea</taxon>
        <taxon>Mysticeti</taxon>
        <taxon>Balaenopteridae</taxon>
        <taxon>Balaenoptera</taxon>
    </lineage>
</organism>
<feature type="compositionally biased region" description="Low complexity" evidence="1">
    <location>
        <begin position="148"/>
        <end position="160"/>
    </location>
</feature>
<dbReference type="GeneID" id="118895312"/>
<protein>
    <submittedName>
        <fullName evidence="3">Uncharacterized protein LOC118895312</fullName>
    </submittedName>
</protein>
<name>A0A8B8XEM9_BALMU</name>
<feature type="region of interest" description="Disordered" evidence="1">
    <location>
        <begin position="77"/>
        <end position="106"/>
    </location>
</feature>
<feature type="compositionally biased region" description="Low complexity" evidence="1">
    <location>
        <begin position="169"/>
        <end position="184"/>
    </location>
</feature>
<feature type="region of interest" description="Disordered" evidence="1">
    <location>
        <begin position="130"/>
        <end position="212"/>
    </location>
</feature>
<evidence type="ECO:0000256" key="1">
    <source>
        <dbReference type="SAM" id="MobiDB-lite"/>
    </source>
</evidence>
<gene>
    <name evidence="3" type="primary">LOC118895312</name>
</gene>
<sequence length="212" mass="23234">MEKSCSLRFCELPSAGGGDRRFFARWRSAKPWSPPARLRAWIDAETRRPWPSAEFAGLCESWKDAVEAELSATGRPFVLGRGQADSSSRDRQGRGQGGRLSRGSARGHLPFSCLRAPLWTRQRTQVGVLRGPGVARPGRDGSREEWGGRWPRAGRAPRAGSVMSRAKGRCSSSSLSLGRRLPPALARPPPRTMPTPGLWSPPRSPFLLSGPR</sequence>
<accession>A0A8B8XEM9</accession>
<keyword evidence="2" id="KW-1185">Reference proteome</keyword>